<reference evidence="1 2" key="1">
    <citation type="journal article" date="2020" name="Cell">
        <title>Large-Scale Comparative Analyses of Tick Genomes Elucidate Their Genetic Diversity and Vector Capacities.</title>
        <authorList>
            <consortium name="Tick Genome and Microbiome Consortium (TIGMIC)"/>
            <person name="Jia N."/>
            <person name="Wang J."/>
            <person name="Shi W."/>
            <person name="Du L."/>
            <person name="Sun Y."/>
            <person name="Zhan W."/>
            <person name="Jiang J.F."/>
            <person name="Wang Q."/>
            <person name="Zhang B."/>
            <person name="Ji P."/>
            <person name="Bell-Sakyi L."/>
            <person name="Cui X.M."/>
            <person name="Yuan T.T."/>
            <person name="Jiang B.G."/>
            <person name="Yang W.F."/>
            <person name="Lam T.T."/>
            <person name="Chang Q.C."/>
            <person name="Ding S.J."/>
            <person name="Wang X.J."/>
            <person name="Zhu J.G."/>
            <person name="Ruan X.D."/>
            <person name="Zhao L."/>
            <person name="Wei J.T."/>
            <person name="Ye R.Z."/>
            <person name="Que T.C."/>
            <person name="Du C.H."/>
            <person name="Zhou Y.H."/>
            <person name="Cheng J.X."/>
            <person name="Dai P.F."/>
            <person name="Guo W.B."/>
            <person name="Han X.H."/>
            <person name="Huang E.J."/>
            <person name="Li L.F."/>
            <person name="Wei W."/>
            <person name="Gao Y.C."/>
            <person name="Liu J.Z."/>
            <person name="Shao H.Z."/>
            <person name="Wang X."/>
            <person name="Wang C.C."/>
            <person name="Yang T.C."/>
            <person name="Huo Q.B."/>
            <person name="Li W."/>
            <person name="Chen H.Y."/>
            <person name="Chen S.E."/>
            <person name="Zhou L.G."/>
            <person name="Ni X.B."/>
            <person name="Tian J.H."/>
            <person name="Sheng Y."/>
            <person name="Liu T."/>
            <person name="Pan Y.S."/>
            <person name="Xia L.Y."/>
            <person name="Li J."/>
            <person name="Zhao F."/>
            <person name="Cao W.C."/>
        </authorList>
    </citation>
    <scope>NUCLEOTIDE SEQUENCE [LARGE SCALE GENOMIC DNA]</scope>
    <source>
        <strain evidence="1">Iper-2018</strain>
    </source>
</reference>
<comment type="caution">
    <text evidence="1">The sequence shown here is derived from an EMBL/GenBank/DDBJ whole genome shotgun (WGS) entry which is preliminary data.</text>
</comment>
<sequence length="165" mass="18872">MVVDAEWEPLRTSDLQKLLSAEELGYRRPTQFLQHLQHLLGDKVASIDDAILRRRQNQLCSSCHHILTDGWTNVRGDSIWNFVVDTPKYIFYYALLLLGPLDGNDLHYYRTNCHKSCRTIEADYPTVEPGENSTVNICGDLRPPVGILETRSSSTSVLEAIRRQE</sequence>
<protein>
    <submittedName>
        <fullName evidence="1">Uncharacterized protein</fullName>
    </submittedName>
</protein>
<name>A0AC60PSC0_IXOPE</name>
<evidence type="ECO:0000313" key="1">
    <source>
        <dbReference type="EMBL" id="KAG0423981.1"/>
    </source>
</evidence>
<evidence type="ECO:0000313" key="2">
    <source>
        <dbReference type="Proteomes" id="UP000805193"/>
    </source>
</evidence>
<dbReference type="EMBL" id="JABSTQ010010031">
    <property type="protein sequence ID" value="KAG0423981.1"/>
    <property type="molecule type" value="Genomic_DNA"/>
</dbReference>
<gene>
    <name evidence="1" type="ORF">HPB47_000264</name>
</gene>
<dbReference type="Proteomes" id="UP000805193">
    <property type="component" value="Unassembled WGS sequence"/>
</dbReference>
<accession>A0AC60PSC0</accession>
<keyword evidence="2" id="KW-1185">Reference proteome</keyword>
<proteinExistence type="predicted"/>
<organism evidence="1 2">
    <name type="scientific">Ixodes persulcatus</name>
    <name type="common">Taiga tick</name>
    <dbReference type="NCBI Taxonomy" id="34615"/>
    <lineage>
        <taxon>Eukaryota</taxon>
        <taxon>Metazoa</taxon>
        <taxon>Ecdysozoa</taxon>
        <taxon>Arthropoda</taxon>
        <taxon>Chelicerata</taxon>
        <taxon>Arachnida</taxon>
        <taxon>Acari</taxon>
        <taxon>Parasitiformes</taxon>
        <taxon>Ixodida</taxon>
        <taxon>Ixodoidea</taxon>
        <taxon>Ixodidae</taxon>
        <taxon>Ixodinae</taxon>
        <taxon>Ixodes</taxon>
    </lineage>
</organism>